<gene>
    <name evidence="2" type="ORF">DSM01_1210</name>
    <name evidence="3" type="ORF">SAMN04487999_1917</name>
</gene>
<dbReference type="InterPro" id="IPR025877">
    <property type="entry name" value="MobA-like_NTP_Trfase"/>
</dbReference>
<dbReference type="Pfam" id="PF12804">
    <property type="entry name" value="NTP_transf_3"/>
    <property type="match status" value="1"/>
</dbReference>
<dbReference type="EMBL" id="QOVN01000002">
    <property type="protein sequence ID" value="RXG30460.1"/>
    <property type="molecule type" value="Genomic_DNA"/>
</dbReference>
<keyword evidence="3" id="KW-0808">Transferase</keyword>
<evidence type="ECO:0000259" key="1">
    <source>
        <dbReference type="Pfam" id="PF12804"/>
    </source>
</evidence>
<keyword evidence="5" id="KW-1185">Reference proteome</keyword>
<sequence length="193" mass="20927">MNIAILILAAGAASRMGTVKQNLEFNGTTLLGNAIDQALATGMQNVYCVLGAHFETVGNSIQDKAVTVIENKNWKNGLGSSIACGIKNIEVNNLDAVLVMLADQPLIDAEYLKQLIQTATEHPHSCVASDYGKKNGVPAVFPKQYFKELERLSGDQGAKELLNSPAASVIKLDARDRVWDIDTPEEYARLLKK</sequence>
<dbReference type="STRING" id="573501.SAMN04487999_1917"/>
<dbReference type="Proteomes" id="UP000290037">
    <property type="component" value="Unassembled WGS sequence"/>
</dbReference>
<reference evidence="4" key="2">
    <citation type="submission" date="2016-11" db="EMBL/GenBank/DDBJ databases">
        <authorList>
            <person name="Varghese N."/>
            <person name="Submissions S."/>
        </authorList>
    </citation>
    <scope>NUCLEOTIDE SEQUENCE [LARGE SCALE GENOMIC DNA]</scope>
    <source>
        <strain evidence="4">DSM 19859</strain>
    </source>
</reference>
<dbReference type="AlphaFoldDB" id="A0A1M5Y3X0"/>
<proteinExistence type="predicted"/>
<dbReference type="Gene3D" id="3.90.550.10">
    <property type="entry name" value="Spore Coat Polysaccharide Biosynthesis Protein SpsA, Chain A"/>
    <property type="match status" value="1"/>
</dbReference>
<feature type="domain" description="MobA-like NTP transferase" evidence="1">
    <location>
        <begin position="6"/>
        <end position="164"/>
    </location>
</feature>
<dbReference type="CDD" id="cd04182">
    <property type="entry name" value="GT_2_like_f"/>
    <property type="match status" value="1"/>
</dbReference>
<keyword evidence="3" id="KW-0548">Nucleotidyltransferase</keyword>
<dbReference type="InterPro" id="IPR029044">
    <property type="entry name" value="Nucleotide-diphossugar_trans"/>
</dbReference>
<dbReference type="PANTHER" id="PTHR43777:SF1">
    <property type="entry name" value="MOLYBDENUM COFACTOR CYTIDYLYLTRANSFERASE"/>
    <property type="match status" value="1"/>
</dbReference>
<dbReference type="EMBL" id="FQXT01000003">
    <property type="protein sequence ID" value="SHI06770.1"/>
    <property type="molecule type" value="Genomic_DNA"/>
</dbReference>
<reference evidence="3" key="1">
    <citation type="submission" date="2016-11" db="EMBL/GenBank/DDBJ databases">
        <authorList>
            <person name="Jaros S."/>
            <person name="Januszkiewicz K."/>
            <person name="Wedrychowicz H."/>
        </authorList>
    </citation>
    <scope>NUCLEOTIDE SEQUENCE [LARGE SCALE GENOMIC DNA]</scope>
    <source>
        <strain evidence="3">DSM 19859</strain>
    </source>
</reference>
<dbReference type="RefSeq" id="WP_072982542.1">
    <property type="nucleotide sequence ID" value="NZ_FQXT01000003.1"/>
</dbReference>
<organism evidence="3 4">
    <name type="scientific">Leeuwenhoekiella palythoae</name>
    <dbReference type="NCBI Taxonomy" id="573501"/>
    <lineage>
        <taxon>Bacteria</taxon>
        <taxon>Pseudomonadati</taxon>
        <taxon>Bacteroidota</taxon>
        <taxon>Flavobacteriia</taxon>
        <taxon>Flavobacteriales</taxon>
        <taxon>Flavobacteriaceae</taxon>
        <taxon>Leeuwenhoekiella</taxon>
    </lineage>
</organism>
<protein>
    <submittedName>
        <fullName evidence="3">Molybdenum cofactor cytidylyltransferase</fullName>
    </submittedName>
</protein>
<dbReference type="Proteomes" id="UP000184240">
    <property type="component" value="Unassembled WGS sequence"/>
</dbReference>
<evidence type="ECO:0000313" key="4">
    <source>
        <dbReference type="Proteomes" id="UP000184240"/>
    </source>
</evidence>
<dbReference type="GO" id="GO:0016779">
    <property type="term" value="F:nucleotidyltransferase activity"/>
    <property type="evidence" value="ECO:0007669"/>
    <property type="project" value="UniProtKB-KW"/>
</dbReference>
<evidence type="ECO:0000313" key="5">
    <source>
        <dbReference type="Proteomes" id="UP000290037"/>
    </source>
</evidence>
<name>A0A1M5Y3X0_9FLAO</name>
<dbReference type="PANTHER" id="PTHR43777">
    <property type="entry name" value="MOLYBDENUM COFACTOR CYTIDYLYLTRANSFERASE"/>
    <property type="match status" value="1"/>
</dbReference>
<dbReference type="OrthoDB" id="9779263at2"/>
<evidence type="ECO:0000313" key="3">
    <source>
        <dbReference type="EMBL" id="SHI06770.1"/>
    </source>
</evidence>
<evidence type="ECO:0000313" key="2">
    <source>
        <dbReference type="EMBL" id="RXG30460.1"/>
    </source>
</evidence>
<accession>A0A1M5Y3X0</accession>
<dbReference type="SUPFAM" id="SSF53448">
    <property type="entry name" value="Nucleotide-diphospho-sugar transferases"/>
    <property type="match status" value="1"/>
</dbReference>
<reference evidence="2 5" key="3">
    <citation type="submission" date="2018-07" db="EMBL/GenBank/DDBJ databases">
        <title>Leeuwenhoekiella genomics.</title>
        <authorList>
            <person name="Tahon G."/>
            <person name="Willems A."/>
        </authorList>
    </citation>
    <scope>NUCLEOTIDE SEQUENCE [LARGE SCALE GENOMIC DNA]</scope>
    <source>
        <strain evidence="2 5">LMG 24856</strain>
    </source>
</reference>